<evidence type="ECO:0000256" key="3">
    <source>
        <dbReference type="PROSITE-ProRule" id="PRU00023"/>
    </source>
</evidence>
<feature type="repeat" description="ANK" evidence="3">
    <location>
        <begin position="58"/>
        <end position="90"/>
    </location>
</feature>
<comment type="caution">
    <text evidence="4">The sequence shown here is derived from an EMBL/GenBank/DDBJ whole genome shotgun (WGS) entry which is preliminary data.</text>
</comment>
<dbReference type="RefSeq" id="XP_051441270.1">
    <property type="nucleotide sequence ID" value="XM_051584313.1"/>
</dbReference>
<evidence type="ECO:0000313" key="5">
    <source>
        <dbReference type="Proteomes" id="UP001206595"/>
    </source>
</evidence>
<dbReference type="SUPFAM" id="SSF48403">
    <property type="entry name" value="Ankyrin repeat"/>
    <property type="match status" value="1"/>
</dbReference>
<dbReference type="AlphaFoldDB" id="A0AAD5E4P4"/>
<keyword evidence="1" id="KW-0677">Repeat</keyword>
<dbReference type="Proteomes" id="UP001206595">
    <property type="component" value="Unassembled WGS sequence"/>
</dbReference>
<evidence type="ECO:0000256" key="2">
    <source>
        <dbReference type="ARBA" id="ARBA00023043"/>
    </source>
</evidence>
<dbReference type="SMART" id="SM00248">
    <property type="entry name" value="ANK"/>
    <property type="match status" value="2"/>
</dbReference>
<evidence type="ECO:0000313" key="4">
    <source>
        <dbReference type="EMBL" id="KAI8576266.1"/>
    </source>
</evidence>
<dbReference type="Pfam" id="PF12796">
    <property type="entry name" value="Ank_2"/>
    <property type="match status" value="1"/>
</dbReference>
<dbReference type="PANTHER" id="PTHR24198:SF165">
    <property type="entry name" value="ANKYRIN REPEAT-CONTAINING PROTEIN-RELATED"/>
    <property type="match status" value="1"/>
</dbReference>
<dbReference type="PANTHER" id="PTHR24198">
    <property type="entry name" value="ANKYRIN REPEAT AND PROTEIN KINASE DOMAIN-CONTAINING PROTEIN"/>
    <property type="match status" value="1"/>
</dbReference>
<dbReference type="Gene3D" id="1.25.40.20">
    <property type="entry name" value="Ankyrin repeat-containing domain"/>
    <property type="match status" value="2"/>
</dbReference>
<name>A0AAD5E4P4_UMBRA</name>
<proteinExistence type="predicted"/>
<organism evidence="4 5">
    <name type="scientific">Umbelopsis ramanniana AG</name>
    <dbReference type="NCBI Taxonomy" id="1314678"/>
    <lineage>
        <taxon>Eukaryota</taxon>
        <taxon>Fungi</taxon>
        <taxon>Fungi incertae sedis</taxon>
        <taxon>Mucoromycota</taxon>
        <taxon>Mucoromycotina</taxon>
        <taxon>Umbelopsidomycetes</taxon>
        <taxon>Umbelopsidales</taxon>
        <taxon>Umbelopsidaceae</taxon>
        <taxon>Umbelopsis</taxon>
    </lineage>
</organism>
<sequence>MRNCLLGHHNLHVATLDSAQNDANGITPLCMASYLGKTEIMTLLLEDGRVNVDGADNKNATPLMYAARDGNATNVKLLLQYDASPDVTDDHGWSALQWGARNQEIILLCEEALRSRRPEVPVSFSEPMTLGRNDCLANRWIIFCFFFLYTGSQHFLTICEIPNELHTVVFPH</sequence>
<dbReference type="PROSITE" id="PS50088">
    <property type="entry name" value="ANK_REPEAT"/>
    <property type="match status" value="2"/>
</dbReference>
<dbReference type="InterPro" id="IPR036770">
    <property type="entry name" value="Ankyrin_rpt-contain_sf"/>
</dbReference>
<reference evidence="4" key="2">
    <citation type="journal article" date="2022" name="Proc. Natl. Acad. Sci. U.S.A.">
        <title>Diploid-dominant life cycles characterize the early evolution of Fungi.</title>
        <authorList>
            <person name="Amses K.R."/>
            <person name="Simmons D.R."/>
            <person name="Longcore J.E."/>
            <person name="Mondo S.J."/>
            <person name="Seto K."/>
            <person name="Jeronimo G.H."/>
            <person name="Bonds A.E."/>
            <person name="Quandt C.A."/>
            <person name="Davis W.J."/>
            <person name="Chang Y."/>
            <person name="Federici B.A."/>
            <person name="Kuo A."/>
            <person name="LaButti K."/>
            <person name="Pangilinan J."/>
            <person name="Andreopoulos W."/>
            <person name="Tritt A."/>
            <person name="Riley R."/>
            <person name="Hundley H."/>
            <person name="Johnson J."/>
            <person name="Lipzen A."/>
            <person name="Barry K."/>
            <person name="Lang B.F."/>
            <person name="Cuomo C.A."/>
            <person name="Buchler N.E."/>
            <person name="Grigoriev I.V."/>
            <person name="Spatafora J.W."/>
            <person name="Stajich J.E."/>
            <person name="James T.Y."/>
        </authorList>
    </citation>
    <scope>NUCLEOTIDE SEQUENCE</scope>
    <source>
        <strain evidence="4">AG</strain>
    </source>
</reference>
<keyword evidence="2 3" id="KW-0040">ANK repeat</keyword>
<dbReference type="EMBL" id="MU620958">
    <property type="protein sequence ID" value="KAI8576266.1"/>
    <property type="molecule type" value="Genomic_DNA"/>
</dbReference>
<dbReference type="PROSITE" id="PS50297">
    <property type="entry name" value="ANK_REP_REGION"/>
    <property type="match status" value="2"/>
</dbReference>
<evidence type="ECO:0000256" key="1">
    <source>
        <dbReference type="ARBA" id="ARBA00022737"/>
    </source>
</evidence>
<dbReference type="GeneID" id="75909663"/>
<reference evidence="4" key="1">
    <citation type="submission" date="2021-06" db="EMBL/GenBank/DDBJ databases">
        <authorList>
            <consortium name="DOE Joint Genome Institute"/>
            <person name="Mondo S.J."/>
            <person name="Amses K.R."/>
            <person name="Simmons D.R."/>
            <person name="Longcore J.E."/>
            <person name="Seto K."/>
            <person name="Alves G.H."/>
            <person name="Bonds A.E."/>
            <person name="Quandt C.A."/>
            <person name="Davis W.J."/>
            <person name="Chang Y."/>
            <person name="Letcher P.M."/>
            <person name="Powell M.J."/>
            <person name="Kuo A."/>
            <person name="Labutti K."/>
            <person name="Pangilinan J."/>
            <person name="Andreopoulos W."/>
            <person name="Tritt A."/>
            <person name="Riley R."/>
            <person name="Hundley H."/>
            <person name="Johnson J."/>
            <person name="Lipzen A."/>
            <person name="Barry K."/>
            <person name="Berbee M.L."/>
            <person name="Buchler N.E."/>
            <person name="Grigoriev I.V."/>
            <person name="Spatafora J.W."/>
            <person name="Stajich J.E."/>
            <person name="James T.Y."/>
        </authorList>
    </citation>
    <scope>NUCLEOTIDE SEQUENCE</scope>
    <source>
        <strain evidence="4">AG</strain>
    </source>
</reference>
<protein>
    <submittedName>
        <fullName evidence="4">Uncharacterized protein</fullName>
    </submittedName>
</protein>
<feature type="repeat" description="ANK" evidence="3">
    <location>
        <begin position="24"/>
        <end position="48"/>
    </location>
</feature>
<accession>A0AAD5E4P4</accession>
<gene>
    <name evidence="4" type="ORF">K450DRAFT_179544</name>
</gene>
<dbReference type="InterPro" id="IPR002110">
    <property type="entry name" value="Ankyrin_rpt"/>
</dbReference>
<keyword evidence="5" id="KW-1185">Reference proteome</keyword>